<evidence type="ECO:0000256" key="4">
    <source>
        <dbReference type="ARBA" id="ARBA00022840"/>
    </source>
</evidence>
<evidence type="ECO:0000256" key="3">
    <source>
        <dbReference type="ARBA" id="ARBA00022777"/>
    </source>
</evidence>
<gene>
    <name evidence="7" type="ORF">POM88_001500</name>
</gene>
<dbReference type="PROSITE" id="PS00107">
    <property type="entry name" value="PROTEIN_KINASE_ATP"/>
    <property type="match status" value="1"/>
</dbReference>
<dbReference type="InterPro" id="IPR000719">
    <property type="entry name" value="Prot_kinase_dom"/>
</dbReference>
<feature type="domain" description="Protein kinase" evidence="6">
    <location>
        <begin position="7"/>
        <end position="125"/>
    </location>
</feature>
<evidence type="ECO:0000256" key="1">
    <source>
        <dbReference type="ARBA" id="ARBA00022679"/>
    </source>
</evidence>
<reference evidence="7" key="2">
    <citation type="submission" date="2023-05" db="EMBL/GenBank/DDBJ databases">
        <authorList>
            <person name="Schelkunov M.I."/>
        </authorList>
    </citation>
    <scope>NUCLEOTIDE SEQUENCE</scope>
    <source>
        <strain evidence="7">Hsosn_3</strain>
        <tissue evidence="7">Leaf</tissue>
    </source>
</reference>
<comment type="caution">
    <text evidence="7">The sequence shown here is derived from an EMBL/GenBank/DDBJ whole genome shotgun (WGS) entry which is preliminary data.</text>
</comment>
<evidence type="ECO:0000313" key="7">
    <source>
        <dbReference type="EMBL" id="KAK1401895.1"/>
    </source>
</evidence>
<proteinExistence type="predicted"/>
<dbReference type="InterPro" id="IPR017441">
    <property type="entry name" value="Protein_kinase_ATP_BS"/>
</dbReference>
<protein>
    <recommendedName>
        <fullName evidence="6">Protein kinase domain-containing protein</fullName>
    </recommendedName>
</protein>
<keyword evidence="8" id="KW-1185">Reference proteome</keyword>
<feature type="binding site" evidence="5">
    <location>
        <position position="36"/>
    </location>
    <ligand>
        <name>ATP</name>
        <dbReference type="ChEBI" id="CHEBI:30616"/>
    </ligand>
</feature>
<dbReference type="SUPFAM" id="SSF56112">
    <property type="entry name" value="Protein kinase-like (PK-like)"/>
    <property type="match status" value="1"/>
</dbReference>
<organism evidence="7 8">
    <name type="scientific">Heracleum sosnowskyi</name>
    <dbReference type="NCBI Taxonomy" id="360622"/>
    <lineage>
        <taxon>Eukaryota</taxon>
        <taxon>Viridiplantae</taxon>
        <taxon>Streptophyta</taxon>
        <taxon>Embryophyta</taxon>
        <taxon>Tracheophyta</taxon>
        <taxon>Spermatophyta</taxon>
        <taxon>Magnoliopsida</taxon>
        <taxon>eudicotyledons</taxon>
        <taxon>Gunneridae</taxon>
        <taxon>Pentapetalae</taxon>
        <taxon>asterids</taxon>
        <taxon>campanulids</taxon>
        <taxon>Apiales</taxon>
        <taxon>Apiaceae</taxon>
        <taxon>Apioideae</taxon>
        <taxon>apioid superclade</taxon>
        <taxon>Tordylieae</taxon>
        <taxon>Tordyliinae</taxon>
        <taxon>Heracleum</taxon>
    </lineage>
</organism>
<sequence length="125" mass="13848">MVATKSFSEEYKVGEGGFGDVYKGIIKNGHVIAVKKLAVTTSKAKADFESEIRVISVEDGMHSDLIDDTLNPDEYNIEHVTKIIQLALMCTQSPTSLRPTMSEVVVLLTNDHPIEQRSLRKPTMV</sequence>
<dbReference type="AlphaFoldDB" id="A0AAD8N517"/>
<reference evidence="7" key="1">
    <citation type="submission" date="2023-02" db="EMBL/GenBank/DDBJ databases">
        <title>Genome of toxic invasive species Heracleum sosnowskyi carries increased number of genes despite the absence of recent whole-genome duplications.</title>
        <authorList>
            <person name="Schelkunov M."/>
            <person name="Shtratnikova V."/>
            <person name="Makarenko M."/>
            <person name="Klepikova A."/>
            <person name="Omelchenko D."/>
            <person name="Novikova G."/>
            <person name="Obukhova E."/>
            <person name="Bogdanov V."/>
            <person name="Penin A."/>
            <person name="Logacheva M."/>
        </authorList>
    </citation>
    <scope>NUCLEOTIDE SEQUENCE</scope>
    <source>
        <strain evidence="7">Hsosn_3</strain>
        <tissue evidence="7">Leaf</tissue>
    </source>
</reference>
<dbReference type="InterPro" id="IPR011009">
    <property type="entry name" value="Kinase-like_dom_sf"/>
</dbReference>
<keyword evidence="2 5" id="KW-0547">Nucleotide-binding</keyword>
<dbReference type="Gene3D" id="3.30.200.20">
    <property type="entry name" value="Phosphorylase Kinase, domain 1"/>
    <property type="match status" value="1"/>
</dbReference>
<keyword evidence="1" id="KW-0808">Transferase</keyword>
<dbReference type="GO" id="GO:0004672">
    <property type="term" value="F:protein kinase activity"/>
    <property type="evidence" value="ECO:0007669"/>
    <property type="project" value="InterPro"/>
</dbReference>
<keyword evidence="4 5" id="KW-0067">ATP-binding</keyword>
<dbReference type="PROSITE" id="PS50011">
    <property type="entry name" value="PROTEIN_KINASE_DOM"/>
    <property type="match status" value="1"/>
</dbReference>
<evidence type="ECO:0000313" key="8">
    <source>
        <dbReference type="Proteomes" id="UP001237642"/>
    </source>
</evidence>
<evidence type="ECO:0000259" key="6">
    <source>
        <dbReference type="PROSITE" id="PS50011"/>
    </source>
</evidence>
<dbReference type="PANTHER" id="PTHR47973">
    <property type="entry name" value="CYSTEINE-RICH RECEPTOR-LIKE PROTEIN KINASE 3"/>
    <property type="match status" value="1"/>
</dbReference>
<accession>A0AAD8N517</accession>
<keyword evidence="3" id="KW-0418">Kinase</keyword>
<dbReference type="InterPro" id="IPR052059">
    <property type="entry name" value="CR_Ser/Thr_kinase"/>
</dbReference>
<dbReference type="Proteomes" id="UP001237642">
    <property type="component" value="Unassembled WGS sequence"/>
</dbReference>
<dbReference type="GO" id="GO:0005524">
    <property type="term" value="F:ATP binding"/>
    <property type="evidence" value="ECO:0007669"/>
    <property type="project" value="UniProtKB-UniRule"/>
</dbReference>
<dbReference type="EMBL" id="JAUIZM010000001">
    <property type="protein sequence ID" value="KAK1401895.1"/>
    <property type="molecule type" value="Genomic_DNA"/>
</dbReference>
<evidence type="ECO:0000256" key="2">
    <source>
        <dbReference type="ARBA" id="ARBA00022741"/>
    </source>
</evidence>
<name>A0AAD8N517_9APIA</name>
<evidence type="ECO:0000256" key="5">
    <source>
        <dbReference type="PROSITE-ProRule" id="PRU10141"/>
    </source>
</evidence>